<evidence type="ECO:0000256" key="16">
    <source>
        <dbReference type="ARBA" id="ARBA00033235"/>
    </source>
</evidence>
<dbReference type="SUPFAM" id="SSF51621">
    <property type="entry name" value="Phosphoenolpyruvate/pyruvate domain"/>
    <property type="match status" value="1"/>
</dbReference>
<dbReference type="InterPro" id="IPR036637">
    <property type="entry name" value="Phosphohistidine_dom_sf"/>
</dbReference>
<dbReference type="Pfam" id="PF02896">
    <property type="entry name" value="PEP-utilizers_C"/>
    <property type="match status" value="1"/>
</dbReference>
<dbReference type="InterPro" id="IPR024692">
    <property type="entry name" value="PTS_EI"/>
</dbReference>
<evidence type="ECO:0000259" key="22">
    <source>
        <dbReference type="Pfam" id="PF02896"/>
    </source>
</evidence>
<dbReference type="Gene3D" id="3.50.30.10">
    <property type="entry name" value="Phosphohistidine domain"/>
    <property type="match status" value="1"/>
</dbReference>
<evidence type="ECO:0000256" key="19">
    <source>
        <dbReference type="PIRSR" id="PIRSR000732-2"/>
    </source>
</evidence>
<feature type="domain" description="PEP-utilising enzyme C-terminal" evidence="22">
    <location>
        <begin position="256"/>
        <end position="543"/>
    </location>
</feature>
<dbReference type="Gene3D" id="1.10.274.10">
    <property type="entry name" value="PtsI, HPr-binding domain"/>
    <property type="match status" value="1"/>
</dbReference>
<keyword evidence="9 17" id="KW-0963">Cytoplasm</keyword>
<dbReference type="Pfam" id="PF05524">
    <property type="entry name" value="PEP-utilisers_N"/>
    <property type="match status" value="1"/>
</dbReference>
<dbReference type="Proteomes" id="UP000295443">
    <property type="component" value="Unassembled WGS sequence"/>
</dbReference>
<sequence>MTFTLHGIGVAGGFAIGHAQLYSNDRLEAPHYVLGQDAIEPEVTRFDDAIREVRCECEQLREHLPEGAPAELAAFLDLHRLILNDSMLSQVPKDLIRGTACNAEWALAQQTEALLAQFDSIEDAYLRERRQDIKQVADKVLKALLGHPGQLPVKVSDEPTILVAHDLSPSDMVLFKRSPFAGFITDLGGATSHTAILARSLGIPSVMALHNARTLIQEGDRIIVDGNAGVVIVDPDENILEEYRLRQNEWRLEQQKLKRLKSSPSATLDGLAVELMANIDQPEDVKEALQENAAGIGLFRSEFLFLNRTDLPSEDEQFEAYRKVAKAMKGRPVVIRTLDIGADKSPAWLHADSVNPALGLRAIRLCLAEPPLFLAQLRAILRAGRYGPVRILIPMLASLGELDQVLELIDVAKASLDKDGITYGKDTQIGGMIEVPAAALAAEWFARKLDFLSIGTNDLIQYTLAIDRADDTVAHLYDPLHPGVIQLVAHTLKVCQRLKRPVSVCGEMAGDPRLTRLLLGLGLRSFSMHPAHLMAVKQQVLRSHVASLAPIAGKLARAGRPERIQGYLERLNG</sequence>
<evidence type="ECO:0000259" key="23">
    <source>
        <dbReference type="Pfam" id="PF05524"/>
    </source>
</evidence>
<feature type="active site" description="Proton donor" evidence="18">
    <location>
        <position position="505"/>
    </location>
</feature>
<evidence type="ECO:0000256" key="15">
    <source>
        <dbReference type="ARBA" id="ARBA00022842"/>
    </source>
</evidence>
<dbReference type="InterPro" id="IPR006318">
    <property type="entry name" value="PTS_EI-like"/>
</dbReference>
<accession>A0A4R1BIW9</accession>
<evidence type="ECO:0000256" key="4">
    <source>
        <dbReference type="ARBA" id="ARBA00004496"/>
    </source>
</evidence>
<dbReference type="InterPro" id="IPR015813">
    <property type="entry name" value="Pyrv/PenolPyrv_kinase-like_dom"/>
</dbReference>
<dbReference type="GO" id="GO:0005737">
    <property type="term" value="C:cytoplasm"/>
    <property type="evidence" value="ECO:0007669"/>
    <property type="project" value="UniProtKB-SubCell"/>
</dbReference>
<dbReference type="NCBIfam" id="TIGR01417">
    <property type="entry name" value="PTS_I_fam"/>
    <property type="match status" value="1"/>
</dbReference>
<dbReference type="PANTHER" id="PTHR46244:SF3">
    <property type="entry name" value="PHOSPHOENOLPYRUVATE-PROTEIN PHOSPHOTRANSFERASE"/>
    <property type="match status" value="1"/>
</dbReference>
<feature type="binding site" evidence="19">
    <location>
        <begin position="457"/>
        <end position="458"/>
    </location>
    <ligand>
        <name>phosphoenolpyruvate</name>
        <dbReference type="ChEBI" id="CHEBI:58702"/>
    </ligand>
</feature>
<feature type="domain" description="Phosphotransferase system enzyme I N-terminal" evidence="23">
    <location>
        <begin position="6"/>
        <end position="129"/>
    </location>
</feature>
<feature type="active site" description="Tele-phosphohistidine intermediate" evidence="18">
    <location>
        <position position="193"/>
    </location>
</feature>
<dbReference type="AlphaFoldDB" id="A0A4R1BIW9"/>
<keyword evidence="11 17" id="KW-0808">Transferase</keyword>
<evidence type="ECO:0000256" key="7">
    <source>
        <dbReference type="ARBA" id="ARBA00016544"/>
    </source>
</evidence>
<comment type="catalytic activity">
    <reaction evidence="1 17">
        <text>L-histidyl-[protein] + phosphoenolpyruvate = N(pros)-phospho-L-histidyl-[protein] + pyruvate</text>
        <dbReference type="Rhea" id="RHEA:23880"/>
        <dbReference type="Rhea" id="RHEA-COMP:9745"/>
        <dbReference type="Rhea" id="RHEA-COMP:9746"/>
        <dbReference type="ChEBI" id="CHEBI:15361"/>
        <dbReference type="ChEBI" id="CHEBI:29979"/>
        <dbReference type="ChEBI" id="CHEBI:58702"/>
        <dbReference type="ChEBI" id="CHEBI:64837"/>
        <dbReference type="EC" id="2.7.3.9"/>
    </reaction>
</comment>
<evidence type="ECO:0000256" key="3">
    <source>
        <dbReference type="ARBA" id="ARBA00002728"/>
    </source>
</evidence>
<evidence type="ECO:0000256" key="10">
    <source>
        <dbReference type="ARBA" id="ARBA00022597"/>
    </source>
</evidence>
<dbReference type="InterPro" id="IPR050499">
    <property type="entry name" value="PEP-utilizing_PTS_enzyme"/>
</dbReference>
<dbReference type="PRINTS" id="PR01736">
    <property type="entry name" value="PHPHTRNFRASE"/>
</dbReference>
<comment type="similarity">
    <text evidence="5 17">Belongs to the PEP-utilizing enzyme family.</text>
</comment>
<gene>
    <name evidence="24" type="primary">ptsP</name>
    <name evidence="24" type="ORF">EZJ19_04190</name>
</gene>
<organism evidence="24 25">
    <name type="scientific">Parasulfuritortus cantonensis</name>
    <dbReference type="NCBI Taxonomy" id="2528202"/>
    <lineage>
        <taxon>Bacteria</taxon>
        <taxon>Pseudomonadati</taxon>
        <taxon>Pseudomonadota</taxon>
        <taxon>Betaproteobacteria</taxon>
        <taxon>Nitrosomonadales</taxon>
        <taxon>Thiobacillaceae</taxon>
        <taxon>Parasulfuritortus</taxon>
    </lineage>
</organism>
<reference evidence="24 25" key="1">
    <citation type="submission" date="2019-03" db="EMBL/GenBank/DDBJ databases">
        <title>Genome sequence of Thiobacillaceae bacterium LSR1, a sulfur-oxidizing bacterium isolated from freshwater sediment.</title>
        <authorList>
            <person name="Li S."/>
        </authorList>
    </citation>
    <scope>NUCLEOTIDE SEQUENCE [LARGE SCALE GENOMIC DNA]</scope>
    <source>
        <strain evidence="24 25">LSR1</strain>
    </source>
</reference>
<evidence type="ECO:0000256" key="11">
    <source>
        <dbReference type="ARBA" id="ARBA00022679"/>
    </source>
</evidence>
<keyword evidence="24" id="KW-0670">Pyruvate</keyword>
<feature type="binding site" evidence="19">
    <location>
        <position position="336"/>
    </location>
    <ligand>
        <name>phosphoenolpyruvate</name>
        <dbReference type="ChEBI" id="CHEBI:58702"/>
    </ligand>
</feature>
<dbReference type="PANTHER" id="PTHR46244">
    <property type="entry name" value="PHOSPHOENOLPYRUVATE-PROTEIN PHOSPHOTRANSFERASE"/>
    <property type="match status" value="1"/>
</dbReference>
<dbReference type="EMBL" id="SJZB01000014">
    <property type="protein sequence ID" value="TCJ17157.1"/>
    <property type="molecule type" value="Genomic_DNA"/>
</dbReference>
<keyword evidence="13 17" id="KW-0479">Metal-binding</keyword>
<keyword evidence="15 17" id="KW-0460">Magnesium</keyword>
<dbReference type="GO" id="GO:0016301">
    <property type="term" value="F:kinase activity"/>
    <property type="evidence" value="ECO:0007669"/>
    <property type="project" value="UniProtKB-KW"/>
</dbReference>
<dbReference type="Gene3D" id="3.20.20.60">
    <property type="entry name" value="Phosphoenolpyruvate-binding domains"/>
    <property type="match status" value="1"/>
</dbReference>
<dbReference type="RefSeq" id="WP_131445040.1">
    <property type="nucleotide sequence ID" value="NZ_SJZB01000014.1"/>
</dbReference>
<feature type="binding site" evidence="20">
    <location>
        <position position="458"/>
    </location>
    <ligand>
        <name>Mg(2+)</name>
        <dbReference type="ChEBI" id="CHEBI:18420"/>
    </ligand>
</feature>
<evidence type="ECO:0000256" key="13">
    <source>
        <dbReference type="ARBA" id="ARBA00022723"/>
    </source>
</evidence>
<dbReference type="GO" id="GO:0009401">
    <property type="term" value="P:phosphoenolpyruvate-dependent sugar phosphotransferase system"/>
    <property type="evidence" value="ECO:0007669"/>
    <property type="project" value="UniProtKB-KW"/>
</dbReference>
<dbReference type="PIRSF" id="PIRSF000732">
    <property type="entry name" value="PTS_enzyme_I"/>
    <property type="match status" value="1"/>
</dbReference>
<dbReference type="InterPro" id="IPR018274">
    <property type="entry name" value="PEP_util_AS"/>
</dbReference>
<comment type="caution">
    <text evidence="24">The sequence shown here is derived from an EMBL/GenBank/DDBJ whole genome shotgun (WGS) entry which is preliminary data.</text>
</comment>
<dbReference type="SUPFAM" id="SSF52009">
    <property type="entry name" value="Phosphohistidine domain"/>
    <property type="match status" value="1"/>
</dbReference>
<evidence type="ECO:0000256" key="6">
    <source>
        <dbReference type="ARBA" id="ARBA00012232"/>
    </source>
</evidence>
<evidence type="ECO:0000256" key="20">
    <source>
        <dbReference type="PIRSR" id="PIRSR000732-3"/>
    </source>
</evidence>
<dbReference type="PROSITE" id="PS00742">
    <property type="entry name" value="PEP_ENZYMES_2"/>
    <property type="match status" value="1"/>
</dbReference>
<feature type="binding site" evidence="19">
    <location>
        <position position="468"/>
    </location>
    <ligand>
        <name>phosphoenolpyruvate</name>
        <dbReference type="ChEBI" id="CHEBI:58702"/>
    </ligand>
</feature>
<proteinExistence type="inferred from homology"/>
<feature type="domain" description="PEP-utilising enzyme mobile" evidence="21">
    <location>
        <begin position="158"/>
        <end position="229"/>
    </location>
</feature>
<dbReference type="InterPro" id="IPR000121">
    <property type="entry name" value="PEP_util_C"/>
</dbReference>
<evidence type="ECO:0000256" key="17">
    <source>
        <dbReference type="PIRNR" id="PIRNR000732"/>
    </source>
</evidence>
<comment type="subcellular location">
    <subcellularLocation>
        <location evidence="4 17">Cytoplasm</location>
    </subcellularLocation>
</comment>
<keyword evidence="14 17" id="KW-0418">Kinase</keyword>
<evidence type="ECO:0000256" key="5">
    <source>
        <dbReference type="ARBA" id="ARBA00007837"/>
    </source>
</evidence>
<dbReference type="EC" id="2.7.3.9" evidence="6 17"/>
<dbReference type="InterPro" id="IPR008279">
    <property type="entry name" value="PEP-util_enz_mobile_dom"/>
</dbReference>
<dbReference type="SUPFAM" id="SSF47831">
    <property type="entry name" value="Enzyme I of the PEP:sugar phosphotransferase system HPr-binding (sub)domain"/>
    <property type="match status" value="1"/>
</dbReference>
<evidence type="ECO:0000256" key="2">
    <source>
        <dbReference type="ARBA" id="ARBA00001946"/>
    </source>
</evidence>
<feature type="binding site" evidence="19">
    <location>
        <position position="300"/>
    </location>
    <ligand>
        <name>phosphoenolpyruvate</name>
        <dbReference type="ChEBI" id="CHEBI:58702"/>
    </ligand>
</feature>
<evidence type="ECO:0000256" key="12">
    <source>
        <dbReference type="ARBA" id="ARBA00022683"/>
    </source>
</evidence>
<evidence type="ECO:0000256" key="1">
    <source>
        <dbReference type="ARBA" id="ARBA00000683"/>
    </source>
</evidence>
<evidence type="ECO:0000256" key="14">
    <source>
        <dbReference type="ARBA" id="ARBA00022777"/>
    </source>
</evidence>
<feature type="binding site" evidence="20">
    <location>
        <position position="434"/>
    </location>
    <ligand>
        <name>Mg(2+)</name>
        <dbReference type="ChEBI" id="CHEBI:18420"/>
    </ligand>
</feature>
<dbReference type="InterPro" id="IPR040442">
    <property type="entry name" value="Pyrv_kinase-like_dom_sf"/>
</dbReference>
<evidence type="ECO:0000313" key="24">
    <source>
        <dbReference type="EMBL" id="TCJ17157.1"/>
    </source>
</evidence>
<dbReference type="InterPro" id="IPR008731">
    <property type="entry name" value="PTS_EIN"/>
</dbReference>
<evidence type="ECO:0000256" key="9">
    <source>
        <dbReference type="ARBA" id="ARBA00022490"/>
    </source>
</evidence>
<protein>
    <recommendedName>
        <fullName evidence="7 17">Phosphoenolpyruvate-protein phosphotransferase</fullName>
        <ecNumber evidence="6 17">2.7.3.9</ecNumber>
    </recommendedName>
    <alternativeName>
        <fullName evidence="16 17">Phosphotransferase system, enzyme I</fullName>
    </alternativeName>
</protein>
<dbReference type="GO" id="GO:0046872">
    <property type="term" value="F:metal ion binding"/>
    <property type="evidence" value="ECO:0007669"/>
    <property type="project" value="UniProtKB-KW"/>
</dbReference>
<keyword evidence="10 17" id="KW-0762">Sugar transport</keyword>
<evidence type="ECO:0000256" key="8">
    <source>
        <dbReference type="ARBA" id="ARBA00022448"/>
    </source>
</evidence>
<keyword evidence="8 17" id="KW-0813">Transport</keyword>
<evidence type="ECO:0000259" key="21">
    <source>
        <dbReference type="Pfam" id="PF00391"/>
    </source>
</evidence>
<comment type="cofactor">
    <cofactor evidence="2 17 20">
        <name>Mg(2+)</name>
        <dbReference type="ChEBI" id="CHEBI:18420"/>
    </cofactor>
</comment>
<name>A0A4R1BIW9_9PROT</name>
<evidence type="ECO:0000256" key="18">
    <source>
        <dbReference type="PIRSR" id="PIRSR000732-1"/>
    </source>
</evidence>
<dbReference type="InterPro" id="IPR036618">
    <property type="entry name" value="PtsI_HPr-bd_sf"/>
</dbReference>
<dbReference type="PROSITE" id="PS00370">
    <property type="entry name" value="PEP_ENZYMES_PHOS_SITE"/>
    <property type="match status" value="1"/>
</dbReference>
<dbReference type="Pfam" id="PF00391">
    <property type="entry name" value="PEP-utilizers"/>
    <property type="match status" value="1"/>
</dbReference>
<keyword evidence="25" id="KW-1185">Reference proteome</keyword>
<dbReference type="GO" id="GO:0008965">
    <property type="term" value="F:phosphoenolpyruvate-protein phosphotransferase activity"/>
    <property type="evidence" value="ECO:0007669"/>
    <property type="project" value="UniProtKB-EC"/>
</dbReference>
<evidence type="ECO:0000313" key="25">
    <source>
        <dbReference type="Proteomes" id="UP000295443"/>
    </source>
</evidence>
<comment type="function">
    <text evidence="3 17">General (non sugar-specific) component of the phosphoenolpyruvate-dependent sugar phosphotransferase system (sugar PTS). This major carbohydrate active-transport system catalyzes the phosphorylation of incoming sugar substrates concomitantly with their translocation across the cell membrane. Enzyme I transfers the phosphoryl group from phosphoenolpyruvate (PEP) to the phosphoryl carrier protein (HPr).</text>
</comment>
<keyword evidence="12 17" id="KW-0598">Phosphotransferase system</keyword>
<dbReference type="OrthoDB" id="9765468at2"/>
<dbReference type="InterPro" id="IPR023151">
    <property type="entry name" value="PEP_util_CS"/>
</dbReference>